<protein>
    <submittedName>
        <fullName evidence="5">Uncharacterized protein</fullName>
    </submittedName>
</protein>
<dbReference type="GO" id="GO:0004869">
    <property type="term" value="F:cysteine-type endopeptidase inhibitor activity"/>
    <property type="evidence" value="ECO:0007669"/>
    <property type="project" value="UniProtKB-ARBA"/>
</dbReference>
<comment type="similarity">
    <text evidence="1">Belongs to the peptidase C1 family.</text>
</comment>
<dbReference type="InterPro" id="IPR000668">
    <property type="entry name" value="Peptidase_C1A_C"/>
</dbReference>
<dbReference type="InterPro" id="IPR046350">
    <property type="entry name" value="Cystatin_sf"/>
</dbReference>
<dbReference type="AlphaFoldDB" id="A0ABD2PBY8"/>
<gene>
    <name evidence="5" type="ORF">HHI36_002955</name>
</gene>
<dbReference type="CDD" id="cd00042">
    <property type="entry name" value="CY"/>
    <property type="match status" value="1"/>
</dbReference>
<keyword evidence="6" id="KW-1185">Reference proteome</keyword>
<dbReference type="EMBL" id="JABFTP020000185">
    <property type="protein sequence ID" value="KAL3288514.1"/>
    <property type="molecule type" value="Genomic_DNA"/>
</dbReference>
<name>A0ABD2PBY8_9CUCU</name>
<dbReference type="Proteomes" id="UP001516400">
    <property type="component" value="Unassembled WGS sequence"/>
</dbReference>
<dbReference type="PROSITE" id="PS00287">
    <property type="entry name" value="CYSTATIN"/>
    <property type="match status" value="1"/>
</dbReference>
<dbReference type="PROSITE" id="PS00639">
    <property type="entry name" value="THIOL_PROTEASE_HIS"/>
    <property type="match status" value="1"/>
</dbReference>
<reference evidence="5 6" key="1">
    <citation type="journal article" date="2021" name="BMC Biol.">
        <title>Horizontally acquired antibacterial genes associated with adaptive radiation of ladybird beetles.</title>
        <authorList>
            <person name="Li H.S."/>
            <person name="Tang X.F."/>
            <person name="Huang Y.H."/>
            <person name="Xu Z.Y."/>
            <person name="Chen M.L."/>
            <person name="Du X.Y."/>
            <person name="Qiu B.Y."/>
            <person name="Chen P.T."/>
            <person name="Zhang W."/>
            <person name="Slipinski A."/>
            <person name="Escalona H.E."/>
            <person name="Waterhouse R.M."/>
            <person name="Zwick A."/>
            <person name="Pang H."/>
        </authorList>
    </citation>
    <scope>NUCLEOTIDE SEQUENCE [LARGE SCALE GENOMIC DNA]</scope>
    <source>
        <strain evidence="5">SYSU2018</strain>
    </source>
</reference>
<feature type="domain" description="Cathepsin propeptide inhibitor" evidence="4">
    <location>
        <begin position="151"/>
        <end position="208"/>
    </location>
</feature>
<dbReference type="SMART" id="SM00645">
    <property type="entry name" value="Pept_C1"/>
    <property type="match status" value="1"/>
</dbReference>
<dbReference type="CDD" id="cd02248">
    <property type="entry name" value="Peptidase_C1A"/>
    <property type="match status" value="1"/>
</dbReference>
<dbReference type="InterPro" id="IPR000010">
    <property type="entry name" value="Cystatin_dom"/>
</dbReference>
<comment type="similarity">
    <text evidence="2">Belongs to the cystatin family.</text>
</comment>
<accession>A0ABD2PBY8</accession>
<dbReference type="Pfam" id="PF08246">
    <property type="entry name" value="Inhibitor_I29"/>
    <property type="match status" value="1"/>
</dbReference>
<dbReference type="InterPro" id="IPR039417">
    <property type="entry name" value="Peptidase_C1A_papain-like"/>
</dbReference>
<comment type="caution">
    <text evidence="5">The sequence shown here is derived from an EMBL/GenBank/DDBJ whole genome shotgun (WGS) entry which is preliminary data.</text>
</comment>
<dbReference type="Gene3D" id="3.10.450.10">
    <property type="match status" value="2"/>
</dbReference>
<evidence type="ECO:0000313" key="5">
    <source>
        <dbReference type="EMBL" id="KAL3288514.1"/>
    </source>
</evidence>
<dbReference type="InterPro" id="IPR025660">
    <property type="entry name" value="Pept_his_AS"/>
</dbReference>
<proteinExistence type="inferred from homology"/>
<dbReference type="PANTHER" id="PTHR12411">
    <property type="entry name" value="CYSTEINE PROTEASE FAMILY C1-RELATED"/>
    <property type="match status" value="1"/>
</dbReference>
<dbReference type="Pfam" id="PF00112">
    <property type="entry name" value="Peptidase_C1"/>
    <property type="match status" value="1"/>
</dbReference>
<dbReference type="Gene3D" id="3.90.70.10">
    <property type="entry name" value="Cysteine proteinases"/>
    <property type="match status" value="2"/>
</dbReference>
<dbReference type="SUPFAM" id="SSF54403">
    <property type="entry name" value="Cystatin/monellin"/>
    <property type="match status" value="2"/>
</dbReference>
<dbReference type="SUPFAM" id="SSF54001">
    <property type="entry name" value="Cysteine proteinases"/>
    <property type="match status" value="1"/>
</dbReference>
<evidence type="ECO:0000256" key="1">
    <source>
        <dbReference type="ARBA" id="ARBA00008455"/>
    </source>
</evidence>
<evidence type="ECO:0000259" key="3">
    <source>
        <dbReference type="SMART" id="SM00645"/>
    </source>
</evidence>
<organism evidence="5 6">
    <name type="scientific">Cryptolaemus montrouzieri</name>
    <dbReference type="NCBI Taxonomy" id="559131"/>
    <lineage>
        <taxon>Eukaryota</taxon>
        <taxon>Metazoa</taxon>
        <taxon>Ecdysozoa</taxon>
        <taxon>Arthropoda</taxon>
        <taxon>Hexapoda</taxon>
        <taxon>Insecta</taxon>
        <taxon>Pterygota</taxon>
        <taxon>Neoptera</taxon>
        <taxon>Endopterygota</taxon>
        <taxon>Coleoptera</taxon>
        <taxon>Polyphaga</taxon>
        <taxon>Cucujiformia</taxon>
        <taxon>Coccinelloidea</taxon>
        <taxon>Coccinellidae</taxon>
        <taxon>Scymninae</taxon>
        <taxon>Scymnini</taxon>
        <taxon>Cryptolaemus</taxon>
    </lineage>
</organism>
<dbReference type="InterPro" id="IPR038765">
    <property type="entry name" value="Papain-like_cys_pep_sf"/>
</dbReference>
<dbReference type="SMART" id="SM00848">
    <property type="entry name" value="Inhibitor_I29"/>
    <property type="match status" value="1"/>
</dbReference>
<dbReference type="InterPro" id="IPR013201">
    <property type="entry name" value="Prot_inhib_I29"/>
</dbReference>
<dbReference type="InterPro" id="IPR018073">
    <property type="entry name" value="Prot_inh_cystat_CS"/>
</dbReference>
<evidence type="ECO:0000259" key="4">
    <source>
        <dbReference type="SMART" id="SM00848"/>
    </source>
</evidence>
<dbReference type="InterPro" id="IPR013128">
    <property type="entry name" value="Peptidase_C1A"/>
</dbReference>
<evidence type="ECO:0000313" key="6">
    <source>
        <dbReference type="Proteomes" id="UP001516400"/>
    </source>
</evidence>
<sequence length="361" mass="41269">MLPQLDTTSQVVAGTNWIIKARVALSDCAKSEDKKPEDCGENQDNFESICTFKFWERLPDKNGIRTRDNINVNCDNQPKLNFRSKRDIELVGGEHEVDKGEPLIYDFLSKSLQHIDLNSPEENKFKVKEILSATRQVVAGQDDHDAHFAAFRDFEQKYNKQYSTYKERIYRFGVFLENMKYVKLLNENEQGTAVYGPTQFADITRKEFSKNWGQYAIKNGELLEFSEQELVDCDTVDEGCNGGLMDNAYRQIEKLGGLEQEKDYPYDGEDEQCHFNKNLTRVQLSGAVNISTDETEMAKWLVKNGPISIAINANAMQFYMGGVSHPYKFLCNPKNLDHGVLIVGYGVHTYQNSRNLYPSGL</sequence>
<feature type="domain" description="Peptidase C1A papain C-terminal" evidence="3">
    <location>
        <begin position="196"/>
        <end position="359"/>
    </location>
</feature>
<evidence type="ECO:0000256" key="2">
    <source>
        <dbReference type="ARBA" id="ARBA00009403"/>
    </source>
</evidence>